<protein>
    <submittedName>
        <fullName evidence="2">Uncharacterized protein</fullName>
    </submittedName>
</protein>
<evidence type="ECO:0000313" key="2">
    <source>
        <dbReference type="EMBL" id="MCI34482.1"/>
    </source>
</evidence>
<reference evidence="2 3" key="1">
    <citation type="journal article" date="2018" name="Front. Plant Sci.">
        <title>Red Clover (Trifolium pratense) and Zigzag Clover (T. medium) - A Picture of Genomic Similarities and Differences.</title>
        <authorList>
            <person name="Dluhosova J."/>
            <person name="Istvanek J."/>
            <person name="Nedelnik J."/>
            <person name="Repkova J."/>
        </authorList>
    </citation>
    <scope>NUCLEOTIDE SEQUENCE [LARGE SCALE GENOMIC DNA]</scope>
    <source>
        <strain evidence="3">cv. 10/8</strain>
        <tissue evidence="2">Leaf</tissue>
    </source>
</reference>
<organism evidence="2 3">
    <name type="scientific">Trifolium medium</name>
    <dbReference type="NCBI Taxonomy" id="97028"/>
    <lineage>
        <taxon>Eukaryota</taxon>
        <taxon>Viridiplantae</taxon>
        <taxon>Streptophyta</taxon>
        <taxon>Embryophyta</taxon>
        <taxon>Tracheophyta</taxon>
        <taxon>Spermatophyta</taxon>
        <taxon>Magnoliopsida</taxon>
        <taxon>eudicotyledons</taxon>
        <taxon>Gunneridae</taxon>
        <taxon>Pentapetalae</taxon>
        <taxon>rosids</taxon>
        <taxon>fabids</taxon>
        <taxon>Fabales</taxon>
        <taxon>Fabaceae</taxon>
        <taxon>Papilionoideae</taxon>
        <taxon>50 kb inversion clade</taxon>
        <taxon>NPAAA clade</taxon>
        <taxon>Hologalegina</taxon>
        <taxon>IRL clade</taxon>
        <taxon>Trifolieae</taxon>
        <taxon>Trifolium</taxon>
    </lineage>
</organism>
<dbReference type="EMBL" id="LXQA010213993">
    <property type="protein sequence ID" value="MCI34482.1"/>
    <property type="molecule type" value="Genomic_DNA"/>
</dbReference>
<dbReference type="AlphaFoldDB" id="A0A392REC3"/>
<feature type="non-terminal residue" evidence="2">
    <location>
        <position position="1"/>
    </location>
</feature>
<feature type="compositionally biased region" description="Polar residues" evidence="1">
    <location>
        <begin position="118"/>
        <end position="127"/>
    </location>
</feature>
<sequence length="140" mass="16134">SEEEPQKKEMKKEKEIMKEVEKKKDDKKRKAVGIKFDEERSKMRHDKKAKMSDSSTESDEETLAQKLKQKTSEAYAKEMHQKLSKGKFSKFSRNEPLEAQIPGFDIPLTTVFPEPQTIHVSSSSSPDTAELDKEADMLKE</sequence>
<feature type="compositionally biased region" description="Basic and acidic residues" evidence="1">
    <location>
        <begin position="1"/>
        <end position="24"/>
    </location>
</feature>
<dbReference type="Proteomes" id="UP000265520">
    <property type="component" value="Unassembled WGS sequence"/>
</dbReference>
<evidence type="ECO:0000256" key="1">
    <source>
        <dbReference type="SAM" id="MobiDB-lite"/>
    </source>
</evidence>
<proteinExistence type="predicted"/>
<accession>A0A392REC3</accession>
<name>A0A392REC3_9FABA</name>
<feature type="non-terminal residue" evidence="2">
    <location>
        <position position="140"/>
    </location>
</feature>
<evidence type="ECO:0000313" key="3">
    <source>
        <dbReference type="Proteomes" id="UP000265520"/>
    </source>
</evidence>
<keyword evidence="3" id="KW-1185">Reference proteome</keyword>
<feature type="region of interest" description="Disordered" evidence="1">
    <location>
        <begin position="1"/>
        <end position="89"/>
    </location>
</feature>
<feature type="region of interest" description="Disordered" evidence="1">
    <location>
        <begin position="116"/>
        <end position="140"/>
    </location>
</feature>
<comment type="caution">
    <text evidence="2">The sequence shown here is derived from an EMBL/GenBank/DDBJ whole genome shotgun (WGS) entry which is preliminary data.</text>
</comment>
<feature type="compositionally biased region" description="Basic and acidic residues" evidence="1">
    <location>
        <begin position="130"/>
        <end position="140"/>
    </location>
</feature>